<gene>
    <name evidence="1" type="ORF">AUR64_02100</name>
</gene>
<organism evidence="1 2">
    <name type="scientific">Haloprofundus marisrubri</name>
    <dbReference type="NCBI Taxonomy" id="1514971"/>
    <lineage>
        <taxon>Archaea</taxon>
        <taxon>Methanobacteriati</taxon>
        <taxon>Methanobacteriota</taxon>
        <taxon>Stenosarchaea group</taxon>
        <taxon>Halobacteria</taxon>
        <taxon>Halobacteriales</taxon>
        <taxon>Haloferacaceae</taxon>
        <taxon>Haloprofundus</taxon>
    </lineage>
</organism>
<sequence length="93" mass="10279">MRVRMNDSRKQRYETLTEATGEKTKSKALDKAAAYYIKMRGDTVAVPNGRVSELMALATRQGSVTPAEIADCLDVDELPVCYESSWSVGEDSD</sequence>
<accession>A0A0W1R344</accession>
<name>A0A0W1R344_9EURY</name>
<keyword evidence="2" id="KW-1185">Reference proteome</keyword>
<reference evidence="1 2" key="1">
    <citation type="submission" date="2015-12" db="EMBL/GenBank/DDBJ databases">
        <title>Haloprofundus marisrubri gen. nov., sp. nov., an extremely halophilic archaeon isolated from the Discovery deep brine-seawater interface in the Red Sea.</title>
        <authorList>
            <person name="Zhang G."/>
            <person name="Stingl U."/>
            <person name="Rashid M."/>
        </authorList>
    </citation>
    <scope>NUCLEOTIDE SEQUENCE [LARGE SCALE GENOMIC DNA]</scope>
    <source>
        <strain evidence="1 2">SB9</strain>
    </source>
</reference>
<proteinExistence type="predicted"/>
<evidence type="ECO:0000313" key="1">
    <source>
        <dbReference type="EMBL" id="KTG07796.1"/>
    </source>
</evidence>
<protein>
    <submittedName>
        <fullName evidence="1">Uncharacterized protein</fullName>
    </submittedName>
</protein>
<dbReference type="Proteomes" id="UP000054387">
    <property type="component" value="Unassembled WGS sequence"/>
</dbReference>
<dbReference type="AlphaFoldDB" id="A0A0W1R344"/>
<evidence type="ECO:0000313" key="2">
    <source>
        <dbReference type="Proteomes" id="UP000054387"/>
    </source>
</evidence>
<dbReference type="EMBL" id="LOPU01000039">
    <property type="protein sequence ID" value="KTG07796.1"/>
    <property type="molecule type" value="Genomic_DNA"/>
</dbReference>
<comment type="caution">
    <text evidence="1">The sequence shown here is derived from an EMBL/GenBank/DDBJ whole genome shotgun (WGS) entry which is preliminary data.</text>
</comment>